<evidence type="ECO:0000313" key="2">
    <source>
        <dbReference type="EMBL" id="MBO8462992.1"/>
    </source>
</evidence>
<dbReference type="Gene3D" id="1.10.10.2480">
    <property type="match status" value="1"/>
</dbReference>
<proteinExistence type="predicted"/>
<accession>A0A9D9N7B4</accession>
<dbReference type="Proteomes" id="UP000823618">
    <property type="component" value="Unassembled WGS sequence"/>
</dbReference>
<reference evidence="2" key="2">
    <citation type="journal article" date="2021" name="PeerJ">
        <title>Extensive microbial diversity within the chicken gut microbiome revealed by metagenomics and culture.</title>
        <authorList>
            <person name="Gilroy R."/>
            <person name="Ravi A."/>
            <person name="Getino M."/>
            <person name="Pursley I."/>
            <person name="Horton D.L."/>
            <person name="Alikhan N.F."/>
            <person name="Baker D."/>
            <person name="Gharbi K."/>
            <person name="Hall N."/>
            <person name="Watson M."/>
            <person name="Adriaenssens E.M."/>
            <person name="Foster-Nyarko E."/>
            <person name="Jarju S."/>
            <person name="Secka A."/>
            <person name="Antonio M."/>
            <person name="Oren A."/>
            <person name="Chaudhuri R.R."/>
            <person name="La Ragione R."/>
            <person name="Hildebrand F."/>
            <person name="Pallen M.J."/>
        </authorList>
    </citation>
    <scope>NUCLEOTIDE SEQUENCE</scope>
    <source>
        <strain evidence="2">E3-2379</strain>
    </source>
</reference>
<keyword evidence="2" id="KW-0396">Initiation factor</keyword>
<dbReference type="AlphaFoldDB" id="A0A9D9N7B4"/>
<reference evidence="2" key="1">
    <citation type="submission" date="2020-10" db="EMBL/GenBank/DDBJ databases">
        <authorList>
            <person name="Gilroy R."/>
        </authorList>
    </citation>
    <scope>NUCLEOTIDE SEQUENCE</scope>
    <source>
        <strain evidence="2">E3-2379</strain>
    </source>
</reference>
<feature type="domain" description="Translation initiation factor IF-2 N-terminal" evidence="1">
    <location>
        <begin position="3"/>
        <end position="42"/>
    </location>
</feature>
<dbReference type="EMBL" id="JADIML010000100">
    <property type="protein sequence ID" value="MBO8462992.1"/>
    <property type="molecule type" value="Genomic_DNA"/>
</dbReference>
<evidence type="ECO:0000313" key="3">
    <source>
        <dbReference type="Proteomes" id="UP000823618"/>
    </source>
</evidence>
<dbReference type="Pfam" id="PF04760">
    <property type="entry name" value="IF2_N"/>
    <property type="match status" value="1"/>
</dbReference>
<feature type="non-terminal residue" evidence="2">
    <location>
        <position position="42"/>
    </location>
</feature>
<comment type="caution">
    <text evidence="2">The sequence shown here is derived from an EMBL/GenBank/DDBJ whole genome shotgun (WGS) entry which is preliminary data.</text>
</comment>
<evidence type="ECO:0000259" key="1">
    <source>
        <dbReference type="Pfam" id="PF04760"/>
    </source>
</evidence>
<protein>
    <submittedName>
        <fullName evidence="2">Translation initiation factor IF-2 N-terminal domain-containing protein</fullName>
    </submittedName>
</protein>
<name>A0A9D9N7B4_9FIRM</name>
<keyword evidence="2" id="KW-0648">Protein biosynthesis</keyword>
<dbReference type="InterPro" id="IPR006847">
    <property type="entry name" value="IF2_N"/>
</dbReference>
<sequence length="42" mass="4628">MSIRVRDLAKELSKTNKEILDVLATKGIEGKTQASNLEDAQI</sequence>
<dbReference type="GO" id="GO:0003743">
    <property type="term" value="F:translation initiation factor activity"/>
    <property type="evidence" value="ECO:0007669"/>
    <property type="project" value="UniProtKB-KW"/>
</dbReference>
<gene>
    <name evidence="2" type="ORF">IAC13_03570</name>
</gene>
<organism evidence="2 3">
    <name type="scientific">Candidatus Scybalomonas excrementavium</name>
    <dbReference type="NCBI Taxonomy" id="2840943"/>
    <lineage>
        <taxon>Bacteria</taxon>
        <taxon>Bacillati</taxon>
        <taxon>Bacillota</taxon>
        <taxon>Clostridia</taxon>
        <taxon>Lachnospirales</taxon>
        <taxon>Lachnospiraceae</taxon>
        <taxon>Lachnospiraceae incertae sedis</taxon>
        <taxon>Candidatus Scybalomonas</taxon>
    </lineage>
</organism>